<organism evidence="1">
    <name type="scientific">marine metagenome</name>
    <dbReference type="NCBI Taxonomy" id="408172"/>
    <lineage>
        <taxon>unclassified sequences</taxon>
        <taxon>metagenomes</taxon>
        <taxon>ecological metagenomes</taxon>
    </lineage>
</organism>
<sequence>LTKLPNGLKRWLVLKNPMPVNFRKPSIAC</sequence>
<proteinExistence type="predicted"/>
<dbReference type="EMBL" id="UINC01087031">
    <property type="protein sequence ID" value="SVC36029.1"/>
    <property type="molecule type" value="Genomic_DNA"/>
</dbReference>
<name>A0A382LH57_9ZZZZ</name>
<accession>A0A382LH57</accession>
<evidence type="ECO:0000313" key="1">
    <source>
        <dbReference type="EMBL" id="SVC36029.1"/>
    </source>
</evidence>
<gene>
    <name evidence="1" type="ORF">METZ01_LOCUS288883</name>
</gene>
<dbReference type="AlphaFoldDB" id="A0A382LH57"/>
<reference evidence="1" key="1">
    <citation type="submission" date="2018-05" db="EMBL/GenBank/DDBJ databases">
        <authorList>
            <person name="Lanie J.A."/>
            <person name="Ng W.-L."/>
            <person name="Kazmierczak K.M."/>
            <person name="Andrzejewski T.M."/>
            <person name="Davidsen T.M."/>
            <person name="Wayne K.J."/>
            <person name="Tettelin H."/>
            <person name="Glass J.I."/>
            <person name="Rusch D."/>
            <person name="Podicherti R."/>
            <person name="Tsui H.-C.T."/>
            <person name="Winkler M.E."/>
        </authorList>
    </citation>
    <scope>NUCLEOTIDE SEQUENCE</scope>
</reference>
<feature type="non-terminal residue" evidence="1">
    <location>
        <position position="1"/>
    </location>
</feature>
<protein>
    <submittedName>
        <fullName evidence="1">Uncharacterized protein</fullName>
    </submittedName>
</protein>
<feature type="non-terminal residue" evidence="1">
    <location>
        <position position="29"/>
    </location>
</feature>